<evidence type="ECO:0000313" key="9">
    <source>
        <dbReference type="EnsemblMetazoa" id="GAUT007422-PA"/>
    </source>
</evidence>
<evidence type="ECO:0000259" key="8">
    <source>
        <dbReference type="Pfam" id="PF01467"/>
    </source>
</evidence>
<dbReference type="EnsemblMetazoa" id="GAUT007422-RA">
    <property type="protein sequence ID" value="GAUT007422-PA"/>
    <property type="gene ID" value="GAUT007422"/>
</dbReference>
<dbReference type="InterPro" id="IPR005248">
    <property type="entry name" value="NadD/NMNAT"/>
</dbReference>
<sequence>MKKKSTLIAFYGGTFDPIHNGHVQSAIAIAKLIHLNKIILLPNGIPSHRAAPKTSIEDRIHMIQLAISEIPENIFKIDDREIRNLIPSRTFDTFKNIRYEYGRYKPLGFILGQDSFYVRVQNMYMIR</sequence>
<keyword evidence="3" id="KW-0808">Transferase</keyword>
<dbReference type="PANTHER" id="PTHR39321:SF3">
    <property type="entry name" value="PHOSPHOPANTETHEINE ADENYLYLTRANSFERASE"/>
    <property type="match status" value="1"/>
</dbReference>
<dbReference type="NCBIfam" id="TIGR00125">
    <property type="entry name" value="cyt_tran_rel"/>
    <property type="match status" value="1"/>
</dbReference>
<evidence type="ECO:0000256" key="7">
    <source>
        <dbReference type="ARBA" id="ARBA00023027"/>
    </source>
</evidence>
<keyword evidence="4" id="KW-0548">Nucleotidyltransferase</keyword>
<keyword evidence="7" id="KW-0520">NAD</keyword>
<dbReference type="GO" id="GO:0070566">
    <property type="term" value="F:adenylyltransferase activity"/>
    <property type="evidence" value="ECO:0007669"/>
    <property type="project" value="UniProtKB-ARBA"/>
</dbReference>
<dbReference type="InterPro" id="IPR004821">
    <property type="entry name" value="Cyt_trans-like"/>
</dbReference>
<dbReference type="VEuPathDB" id="VectorBase:GAUT007422"/>
<proteinExistence type="predicted"/>
<dbReference type="Gene3D" id="3.40.50.620">
    <property type="entry name" value="HUPs"/>
    <property type="match status" value="1"/>
</dbReference>
<evidence type="ECO:0000256" key="6">
    <source>
        <dbReference type="ARBA" id="ARBA00022840"/>
    </source>
</evidence>
<dbReference type="SUPFAM" id="SSF52374">
    <property type="entry name" value="Nucleotidylyl transferase"/>
    <property type="match status" value="1"/>
</dbReference>
<feature type="domain" description="Cytidyltransferase-like" evidence="8">
    <location>
        <begin position="10"/>
        <end position="115"/>
    </location>
</feature>
<dbReference type="InterPro" id="IPR014729">
    <property type="entry name" value="Rossmann-like_a/b/a_fold"/>
</dbReference>
<protein>
    <recommendedName>
        <fullName evidence="8">Cytidyltransferase-like domain-containing protein</fullName>
    </recommendedName>
</protein>
<comment type="pathway">
    <text evidence="1">Cofactor biosynthesis; NAD(+) biosynthesis.</text>
</comment>
<accession>A0A1A9UK54</accession>
<dbReference type="Proteomes" id="UP000078200">
    <property type="component" value="Unassembled WGS sequence"/>
</dbReference>
<evidence type="ECO:0000256" key="1">
    <source>
        <dbReference type="ARBA" id="ARBA00004790"/>
    </source>
</evidence>
<evidence type="ECO:0000256" key="2">
    <source>
        <dbReference type="ARBA" id="ARBA00022642"/>
    </source>
</evidence>
<dbReference type="Pfam" id="PF01467">
    <property type="entry name" value="CTP_transf_like"/>
    <property type="match status" value="1"/>
</dbReference>
<name>A0A1A9UK54_GLOAU</name>
<dbReference type="AlphaFoldDB" id="A0A1A9UK54"/>
<keyword evidence="5" id="KW-0547">Nucleotide-binding</keyword>
<dbReference type="GO" id="GO:0005524">
    <property type="term" value="F:ATP binding"/>
    <property type="evidence" value="ECO:0007669"/>
    <property type="project" value="UniProtKB-KW"/>
</dbReference>
<keyword evidence="6" id="KW-0067">ATP-binding</keyword>
<evidence type="ECO:0000256" key="4">
    <source>
        <dbReference type="ARBA" id="ARBA00022695"/>
    </source>
</evidence>
<dbReference type="CDD" id="cd02165">
    <property type="entry name" value="NMNAT"/>
    <property type="match status" value="1"/>
</dbReference>
<evidence type="ECO:0000256" key="5">
    <source>
        <dbReference type="ARBA" id="ARBA00022741"/>
    </source>
</evidence>
<dbReference type="UniPathway" id="UPA00253">
    <property type="reaction ID" value="UER00600"/>
</dbReference>
<dbReference type="GO" id="GO:0009435">
    <property type="term" value="P:NAD+ biosynthetic process"/>
    <property type="evidence" value="ECO:0007669"/>
    <property type="project" value="UniProtKB-UniPathway"/>
</dbReference>
<reference evidence="9" key="1">
    <citation type="submission" date="2020-05" db="UniProtKB">
        <authorList>
            <consortium name="EnsemblMetazoa"/>
        </authorList>
    </citation>
    <scope>IDENTIFICATION</scope>
    <source>
        <strain evidence="9">TTRI</strain>
    </source>
</reference>
<evidence type="ECO:0000256" key="3">
    <source>
        <dbReference type="ARBA" id="ARBA00022679"/>
    </source>
</evidence>
<evidence type="ECO:0000313" key="10">
    <source>
        <dbReference type="Proteomes" id="UP000078200"/>
    </source>
</evidence>
<keyword evidence="10" id="KW-1185">Reference proteome</keyword>
<dbReference type="PANTHER" id="PTHR39321">
    <property type="entry name" value="NICOTINATE-NUCLEOTIDE ADENYLYLTRANSFERASE-RELATED"/>
    <property type="match status" value="1"/>
</dbReference>
<organism evidence="9 10">
    <name type="scientific">Glossina austeni</name>
    <name type="common">Savannah tsetse fly</name>
    <dbReference type="NCBI Taxonomy" id="7395"/>
    <lineage>
        <taxon>Eukaryota</taxon>
        <taxon>Metazoa</taxon>
        <taxon>Ecdysozoa</taxon>
        <taxon>Arthropoda</taxon>
        <taxon>Hexapoda</taxon>
        <taxon>Insecta</taxon>
        <taxon>Pterygota</taxon>
        <taxon>Neoptera</taxon>
        <taxon>Endopterygota</taxon>
        <taxon>Diptera</taxon>
        <taxon>Brachycera</taxon>
        <taxon>Muscomorpha</taxon>
        <taxon>Hippoboscoidea</taxon>
        <taxon>Glossinidae</taxon>
        <taxon>Glossina</taxon>
    </lineage>
</organism>
<keyword evidence="2" id="KW-0662">Pyridine nucleotide biosynthesis</keyword>